<feature type="binding site" evidence="9 10">
    <location>
        <position position="132"/>
    </location>
    <ligand>
        <name>substrate</name>
    </ligand>
</feature>
<feature type="binding site" evidence="9 10">
    <location>
        <position position="128"/>
    </location>
    <ligand>
        <name>substrate</name>
    </ligand>
</feature>
<comment type="caution">
    <text evidence="14">The sequence shown here is derived from an EMBL/GenBank/DDBJ whole genome shotgun (WGS) entry which is preliminary data.</text>
</comment>
<dbReference type="OrthoDB" id="9780392at2"/>
<feature type="binding site" evidence="9 11">
    <location>
        <position position="84"/>
    </location>
    <ligand>
        <name>FMN</name>
        <dbReference type="ChEBI" id="CHEBI:58210"/>
    </ligand>
</feature>
<name>A0A2M9XB35_9LEPT</name>
<comment type="pathway">
    <text evidence="1 9">Cofactor metabolism; pyridoxal 5'-phosphate salvage; pyridoxal 5'-phosphate from pyridoxamine 5'-phosphate: step 1/1.</text>
</comment>
<dbReference type="Proteomes" id="UP000232196">
    <property type="component" value="Unassembled WGS sequence"/>
</dbReference>
<evidence type="ECO:0000313" key="15">
    <source>
        <dbReference type="Proteomes" id="UP000232196"/>
    </source>
</evidence>
<evidence type="ECO:0000256" key="10">
    <source>
        <dbReference type="PIRSR" id="PIRSR000190-1"/>
    </source>
</evidence>
<gene>
    <name evidence="9 14" type="primary">pdxH</name>
    <name evidence="14" type="ORF">CH357_11840</name>
</gene>
<dbReference type="Gene3D" id="2.30.110.10">
    <property type="entry name" value="Electron Transport, Fmn-binding Protein, Chain A"/>
    <property type="match status" value="1"/>
</dbReference>
<feature type="domain" description="Pyridoxine 5'-phosphate oxidase dimerisation C-terminal" evidence="13">
    <location>
        <begin position="173"/>
        <end position="213"/>
    </location>
</feature>
<sequence>MQKNISDIRNEYSKASLDEKDIGDSPIDFFKIWFDQAVHSEVTEPTAMTLATVRKDGMPDARIVLLKGIENEGFQFYTNYASAKGKELDSNPNACLVFFWAELERQVRVRGKISKVSRKSSEDYFHSRPFASQIGALASSQSDPVADRSILDKHYEELKLKYEGKTVPLPENWGGYILEASEIEFWQGRRSRLHDRILFRKESGSWAKTRLQP</sequence>
<dbReference type="InterPro" id="IPR011576">
    <property type="entry name" value="Pyridox_Oxase_N"/>
</dbReference>
<dbReference type="GO" id="GO:0004733">
    <property type="term" value="F:pyridoxamine phosphate oxidase activity"/>
    <property type="evidence" value="ECO:0007669"/>
    <property type="project" value="UniProtKB-UniRule"/>
</dbReference>
<feature type="binding site" evidence="9 10">
    <location>
        <begin position="192"/>
        <end position="194"/>
    </location>
    <ligand>
        <name>substrate</name>
    </ligand>
</feature>
<evidence type="ECO:0000256" key="11">
    <source>
        <dbReference type="PIRSR" id="PIRSR000190-2"/>
    </source>
</evidence>
<proteinExistence type="inferred from homology"/>
<evidence type="ECO:0000256" key="9">
    <source>
        <dbReference type="HAMAP-Rule" id="MF_01629"/>
    </source>
</evidence>
<evidence type="ECO:0000256" key="5">
    <source>
        <dbReference type="ARBA" id="ARBA00022630"/>
    </source>
</evidence>
<dbReference type="InterPro" id="IPR000659">
    <property type="entry name" value="Pyridox_Oxase"/>
</dbReference>
<feature type="binding site" evidence="9 11">
    <location>
        <position position="196"/>
    </location>
    <ligand>
        <name>FMN</name>
        <dbReference type="ChEBI" id="CHEBI:58210"/>
    </ligand>
</feature>
<dbReference type="PANTHER" id="PTHR10851:SF0">
    <property type="entry name" value="PYRIDOXINE-5'-PHOSPHATE OXIDASE"/>
    <property type="match status" value="1"/>
</dbReference>
<comment type="cofactor">
    <cofactor evidence="9 11">
        <name>FMN</name>
        <dbReference type="ChEBI" id="CHEBI:58210"/>
    </cofactor>
    <text evidence="9 11">Binds 1 FMN per subunit.</text>
</comment>
<evidence type="ECO:0000256" key="6">
    <source>
        <dbReference type="ARBA" id="ARBA00022643"/>
    </source>
</evidence>
<evidence type="ECO:0000256" key="2">
    <source>
        <dbReference type="ARBA" id="ARBA00005037"/>
    </source>
</evidence>
<keyword evidence="5 9" id="KW-0285">Flavoprotein</keyword>
<feature type="binding site" evidence="9 10">
    <location>
        <position position="124"/>
    </location>
    <ligand>
        <name>substrate</name>
    </ligand>
</feature>
<dbReference type="Pfam" id="PF10590">
    <property type="entry name" value="PNP_phzG_C"/>
    <property type="match status" value="1"/>
</dbReference>
<comment type="catalytic activity">
    <reaction evidence="9">
        <text>pyridoxamine 5'-phosphate + O2 + H2O = pyridoxal 5'-phosphate + H2O2 + NH4(+)</text>
        <dbReference type="Rhea" id="RHEA:15817"/>
        <dbReference type="ChEBI" id="CHEBI:15377"/>
        <dbReference type="ChEBI" id="CHEBI:15379"/>
        <dbReference type="ChEBI" id="CHEBI:16240"/>
        <dbReference type="ChEBI" id="CHEBI:28938"/>
        <dbReference type="ChEBI" id="CHEBI:58451"/>
        <dbReference type="ChEBI" id="CHEBI:597326"/>
        <dbReference type="EC" id="1.4.3.5"/>
    </reaction>
</comment>
<feature type="binding site" evidence="9 11">
    <location>
        <position position="106"/>
    </location>
    <ligand>
        <name>FMN</name>
        <dbReference type="ChEBI" id="CHEBI:58210"/>
    </ligand>
</feature>
<dbReference type="InterPro" id="IPR012349">
    <property type="entry name" value="Split_barrel_FMN-bd"/>
</dbReference>
<keyword evidence="15" id="KW-1185">Reference proteome</keyword>
<dbReference type="PROSITE" id="PS01064">
    <property type="entry name" value="PYRIDOX_OXIDASE"/>
    <property type="match status" value="1"/>
</dbReference>
<comment type="function">
    <text evidence="9">Catalyzes the oxidation of either pyridoxine 5'-phosphate (PNP) or pyridoxamine 5'-phosphate (PMP) into pyridoxal 5'-phosphate (PLP).</text>
</comment>
<dbReference type="PIRSF" id="PIRSF000190">
    <property type="entry name" value="Pyd_amn-ph_oxd"/>
    <property type="match status" value="1"/>
</dbReference>
<keyword evidence="8 9" id="KW-0664">Pyridoxine biosynthesis</keyword>
<dbReference type="Pfam" id="PF01243">
    <property type="entry name" value="PNPOx_N"/>
    <property type="match status" value="1"/>
</dbReference>
<evidence type="ECO:0000313" key="14">
    <source>
        <dbReference type="EMBL" id="PJZ24911.1"/>
    </source>
</evidence>
<keyword evidence="6 9" id="KW-0288">FMN</keyword>
<accession>A0A2M9XB35</accession>
<dbReference type="GO" id="GO:0010181">
    <property type="term" value="F:FMN binding"/>
    <property type="evidence" value="ECO:0007669"/>
    <property type="project" value="UniProtKB-UniRule"/>
</dbReference>
<dbReference type="PANTHER" id="PTHR10851">
    <property type="entry name" value="PYRIDOXINE-5-PHOSPHATE OXIDASE"/>
    <property type="match status" value="1"/>
</dbReference>
<evidence type="ECO:0000256" key="4">
    <source>
        <dbReference type="ARBA" id="ARBA00011738"/>
    </source>
</evidence>
<dbReference type="RefSeq" id="WP_100706996.1">
    <property type="nucleotide sequence ID" value="NZ_NPDL01000005.1"/>
</dbReference>
<keyword evidence="7 9" id="KW-0560">Oxidoreductase</keyword>
<feature type="binding site" evidence="9 11">
    <location>
        <begin position="77"/>
        <end position="78"/>
    </location>
    <ligand>
        <name>FMN</name>
        <dbReference type="ChEBI" id="CHEBI:58210"/>
    </ligand>
</feature>
<reference evidence="14 15" key="1">
    <citation type="submission" date="2017-07" db="EMBL/GenBank/DDBJ databases">
        <title>Leptospira spp. isolated from tropical soils.</title>
        <authorList>
            <person name="Thibeaux R."/>
            <person name="Iraola G."/>
            <person name="Ferres I."/>
            <person name="Bierque E."/>
            <person name="Girault D."/>
            <person name="Soupe-Gilbert M.-E."/>
            <person name="Picardeau M."/>
            <person name="Goarant C."/>
        </authorList>
    </citation>
    <scope>NUCLEOTIDE SEQUENCE [LARGE SCALE GENOMIC DNA]</scope>
    <source>
        <strain evidence="14 15">MCA1-C-A1</strain>
    </source>
</reference>
<comment type="catalytic activity">
    <reaction evidence="9">
        <text>pyridoxine 5'-phosphate + O2 = pyridoxal 5'-phosphate + H2O2</text>
        <dbReference type="Rhea" id="RHEA:15149"/>
        <dbReference type="ChEBI" id="CHEBI:15379"/>
        <dbReference type="ChEBI" id="CHEBI:16240"/>
        <dbReference type="ChEBI" id="CHEBI:58589"/>
        <dbReference type="ChEBI" id="CHEBI:597326"/>
        <dbReference type="EC" id="1.4.3.5"/>
    </reaction>
</comment>
<dbReference type="NCBIfam" id="TIGR00558">
    <property type="entry name" value="pdxH"/>
    <property type="match status" value="1"/>
</dbReference>
<comment type="similarity">
    <text evidence="3 9">Belongs to the pyridoxamine 5'-phosphate oxidase family.</text>
</comment>
<dbReference type="HAMAP" id="MF_01629">
    <property type="entry name" value="PdxH"/>
    <property type="match status" value="1"/>
</dbReference>
<evidence type="ECO:0000256" key="1">
    <source>
        <dbReference type="ARBA" id="ARBA00004738"/>
    </source>
</evidence>
<dbReference type="UniPathway" id="UPA01068">
    <property type="reaction ID" value="UER00304"/>
</dbReference>
<dbReference type="EC" id="1.4.3.5" evidence="9"/>
<dbReference type="InterPro" id="IPR019740">
    <property type="entry name" value="Pyridox_Oxase_CS"/>
</dbReference>
<feature type="binding site" evidence="10">
    <location>
        <begin position="9"/>
        <end position="12"/>
    </location>
    <ligand>
        <name>substrate</name>
    </ligand>
</feature>
<evidence type="ECO:0000259" key="12">
    <source>
        <dbReference type="Pfam" id="PF01243"/>
    </source>
</evidence>
<feature type="binding site" evidence="9 11">
    <location>
        <begin position="62"/>
        <end position="67"/>
    </location>
    <ligand>
        <name>FMN</name>
        <dbReference type="ChEBI" id="CHEBI:58210"/>
    </ligand>
</feature>
<dbReference type="EMBL" id="NPDN01000006">
    <property type="protein sequence ID" value="PJZ24911.1"/>
    <property type="molecule type" value="Genomic_DNA"/>
</dbReference>
<dbReference type="InterPro" id="IPR019576">
    <property type="entry name" value="Pyridoxamine_oxidase_dimer_C"/>
</dbReference>
<evidence type="ECO:0000259" key="13">
    <source>
        <dbReference type="Pfam" id="PF10590"/>
    </source>
</evidence>
<dbReference type="NCBIfam" id="NF004231">
    <property type="entry name" value="PRK05679.1"/>
    <property type="match status" value="1"/>
</dbReference>
<feature type="binding site" evidence="9 11">
    <location>
        <position position="186"/>
    </location>
    <ligand>
        <name>FMN</name>
        <dbReference type="ChEBI" id="CHEBI:58210"/>
    </ligand>
</feature>
<comment type="subunit">
    <text evidence="4 9">Homodimer.</text>
</comment>
<dbReference type="AlphaFoldDB" id="A0A2M9XB35"/>
<feature type="binding site" evidence="9 10">
    <location>
        <position position="67"/>
    </location>
    <ligand>
        <name>substrate</name>
    </ligand>
</feature>
<feature type="binding site" evidence="9 11">
    <location>
        <begin position="141"/>
        <end position="142"/>
    </location>
    <ligand>
        <name>FMN</name>
        <dbReference type="ChEBI" id="CHEBI:58210"/>
    </ligand>
</feature>
<organism evidence="14 15">
    <name type="scientific">Leptospira hartskeerlii</name>
    <dbReference type="NCBI Taxonomy" id="2023177"/>
    <lineage>
        <taxon>Bacteria</taxon>
        <taxon>Pseudomonadati</taxon>
        <taxon>Spirochaetota</taxon>
        <taxon>Spirochaetia</taxon>
        <taxon>Leptospirales</taxon>
        <taxon>Leptospiraceae</taxon>
        <taxon>Leptospira</taxon>
    </lineage>
</organism>
<evidence type="ECO:0000256" key="8">
    <source>
        <dbReference type="ARBA" id="ARBA00023096"/>
    </source>
</evidence>
<comment type="pathway">
    <text evidence="2 9">Cofactor metabolism; pyridoxal 5'-phosphate salvage; pyridoxal 5'-phosphate from pyridoxine 5'-phosphate: step 1/1.</text>
</comment>
<dbReference type="SUPFAM" id="SSF50475">
    <property type="entry name" value="FMN-binding split barrel"/>
    <property type="match status" value="1"/>
</dbReference>
<dbReference type="FunFam" id="2.30.110.10:FF:000005">
    <property type="entry name" value="NAD(P)H-hydrate epimerase"/>
    <property type="match status" value="1"/>
</dbReference>
<evidence type="ECO:0000256" key="7">
    <source>
        <dbReference type="ARBA" id="ARBA00023002"/>
    </source>
</evidence>
<feature type="domain" description="Pyridoxamine 5'-phosphate oxidase N-terminal" evidence="12">
    <location>
        <begin position="35"/>
        <end position="160"/>
    </location>
</feature>
<dbReference type="GO" id="GO:0008615">
    <property type="term" value="P:pyridoxine biosynthetic process"/>
    <property type="evidence" value="ECO:0007669"/>
    <property type="project" value="UniProtKB-UniRule"/>
</dbReference>
<comment type="caution">
    <text evidence="9">Lacks conserved residue(s) required for the propagation of feature annotation.</text>
</comment>
<evidence type="ECO:0000256" key="3">
    <source>
        <dbReference type="ARBA" id="ARBA00007301"/>
    </source>
</evidence>
<protein>
    <recommendedName>
        <fullName evidence="9">Pyridoxine/pyridoxamine 5'-phosphate oxidase</fullName>
        <ecNumber evidence="9">1.4.3.5</ecNumber>
    </recommendedName>
    <alternativeName>
        <fullName evidence="9">PNP/PMP oxidase</fullName>
        <shortName evidence="9">PNPOx</shortName>
    </alternativeName>
    <alternativeName>
        <fullName evidence="9">Pyridoxal 5'-phosphate synthase</fullName>
    </alternativeName>
</protein>